<dbReference type="GO" id="GO:0016887">
    <property type="term" value="F:ATP hydrolysis activity"/>
    <property type="evidence" value="ECO:0007669"/>
    <property type="project" value="InterPro"/>
</dbReference>
<evidence type="ECO:0000256" key="3">
    <source>
        <dbReference type="ARBA" id="ARBA00022741"/>
    </source>
</evidence>
<dbReference type="InterPro" id="IPR027417">
    <property type="entry name" value="P-loop_NTPase"/>
</dbReference>
<comment type="caution">
    <text evidence="9">The sequence shown here is derived from an EMBL/GenBank/DDBJ whole genome shotgun (WGS) entry which is preliminary data.</text>
</comment>
<evidence type="ECO:0000256" key="5">
    <source>
        <dbReference type="ARBA" id="ARBA00022967"/>
    </source>
</evidence>
<evidence type="ECO:0000256" key="7">
    <source>
        <dbReference type="SAM" id="MobiDB-lite"/>
    </source>
</evidence>
<dbReference type="SUPFAM" id="SSF52540">
    <property type="entry name" value="P-loop containing nucleoside triphosphate hydrolases"/>
    <property type="match status" value="1"/>
</dbReference>
<keyword evidence="10" id="KW-1185">Reference proteome</keyword>
<comment type="similarity">
    <text evidence="1">Belongs to the ABC transporter superfamily.</text>
</comment>
<dbReference type="Gene3D" id="3.40.50.300">
    <property type="entry name" value="P-loop containing nucleotide triphosphate hydrolases"/>
    <property type="match status" value="1"/>
</dbReference>
<dbReference type="SMART" id="SM00382">
    <property type="entry name" value="AAA"/>
    <property type="match status" value="1"/>
</dbReference>
<dbReference type="RefSeq" id="WP_145345775.1">
    <property type="nucleotide sequence ID" value="NZ_SMLY01000080.1"/>
</dbReference>
<dbReference type="OrthoDB" id="9805601at2"/>
<accession>A0A562SPK3</accession>
<evidence type="ECO:0000256" key="2">
    <source>
        <dbReference type="ARBA" id="ARBA00022448"/>
    </source>
</evidence>
<dbReference type="PANTHER" id="PTHR42794">
    <property type="entry name" value="HEMIN IMPORT ATP-BINDING PROTEIN HMUV"/>
    <property type="match status" value="1"/>
</dbReference>
<dbReference type="PROSITE" id="PS50893">
    <property type="entry name" value="ABC_TRANSPORTER_2"/>
    <property type="match status" value="1"/>
</dbReference>
<dbReference type="InterPro" id="IPR003593">
    <property type="entry name" value="AAA+_ATPase"/>
</dbReference>
<dbReference type="EMBL" id="VLLF01000008">
    <property type="protein sequence ID" value="TWI82954.1"/>
    <property type="molecule type" value="Genomic_DNA"/>
</dbReference>
<name>A0A562SPK3_9HYPH</name>
<feature type="domain" description="ABC transporter" evidence="8">
    <location>
        <begin position="4"/>
        <end position="238"/>
    </location>
</feature>
<evidence type="ECO:0000256" key="1">
    <source>
        <dbReference type="ARBA" id="ARBA00005417"/>
    </source>
</evidence>
<evidence type="ECO:0000256" key="4">
    <source>
        <dbReference type="ARBA" id="ARBA00022840"/>
    </source>
</evidence>
<dbReference type="AlphaFoldDB" id="A0A562SPK3"/>
<evidence type="ECO:0000313" key="10">
    <source>
        <dbReference type="Proteomes" id="UP000320593"/>
    </source>
</evidence>
<protein>
    <submittedName>
        <fullName evidence="9">Iron complex transport system ATP-binding protein</fullName>
    </submittedName>
</protein>
<dbReference type="Proteomes" id="UP000320593">
    <property type="component" value="Unassembled WGS sequence"/>
</dbReference>
<dbReference type="PROSITE" id="PS00211">
    <property type="entry name" value="ABC_TRANSPORTER_1"/>
    <property type="match status" value="1"/>
</dbReference>
<keyword evidence="3" id="KW-0547">Nucleotide-binding</keyword>
<dbReference type="Pfam" id="PF00005">
    <property type="entry name" value="ABC_tran"/>
    <property type="match status" value="1"/>
</dbReference>
<dbReference type="PANTHER" id="PTHR42794:SF1">
    <property type="entry name" value="HEMIN IMPORT ATP-BINDING PROTEIN HMUV"/>
    <property type="match status" value="1"/>
</dbReference>
<comment type="function">
    <text evidence="6">Part of the ABC transporter complex HmuTUV involved in hemin import. Responsible for energy coupling to the transport system.</text>
</comment>
<keyword evidence="2" id="KW-0813">Transport</keyword>
<gene>
    <name evidence="9" type="ORF">JM93_03469</name>
</gene>
<sequence>MISFSAKSLSASIRASTVLEGVSFDAEAGELIGIIGPNGAGKSTLLRAMAGLLPHRGSAEWNGRVISQMTHSERSRLIAYMPQERTVHWAIPCRDVVLLGRLPHHSRFAGPSTADRMAAEDAMRQMDVAEFSDRPFDTLSGGEQARVLVARMLAQDTPSFLADEPINGLDPAHQIGFMRTFQAFARSGRLVFVSLHDLTLAGRWCDRLLLLDQGKLKSNTPPDQLFTSGLIEHVYGIETTTITLAERLTIVPCSDKRRPNRTTAGEPTEKTLNDRDLI</sequence>
<evidence type="ECO:0000256" key="6">
    <source>
        <dbReference type="ARBA" id="ARBA00037066"/>
    </source>
</evidence>
<evidence type="ECO:0000313" key="9">
    <source>
        <dbReference type="EMBL" id="TWI82954.1"/>
    </source>
</evidence>
<dbReference type="CDD" id="cd03214">
    <property type="entry name" value="ABC_Iron-Siderophores_B12_Hemin"/>
    <property type="match status" value="1"/>
</dbReference>
<feature type="compositionally biased region" description="Basic and acidic residues" evidence="7">
    <location>
        <begin position="267"/>
        <end position="278"/>
    </location>
</feature>
<dbReference type="GO" id="GO:0005524">
    <property type="term" value="F:ATP binding"/>
    <property type="evidence" value="ECO:0007669"/>
    <property type="project" value="UniProtKB-KW"/>
</dbReference>
<dbReference type="InterPro" id="IPR003439">
    <property type="entry name" value="ABC_transporter-like_ATP-bd"/>
</dbReference>
<organism evidence="9 10">
    <name type="scientific">Roseibium hamelinense</name>
    <dbReference type="NCBI Taxonomy" id="150831"/>
    <lineage>
        <taxon>Bacteria</taxon>
        <taxon>Pseudomonadati</taxon>
        <taxon>Pseudomonadota</taxon>
        <taxon>Alphaproteobacteria</taxon>
        <taxon>Hyphomicrobiales</taxon>
        <taxon>Stappiaceae</taxon>
        <taxon>Roseibium</taxon>
    </lineage>
</organism>
<reference evidence="9 10" key="1">
    <citation type="submission" date="2019-07" db="EMBL/GenBank/DDBJ databases">
        <title>Genomic Encyclopedia of Archaeal and Bacterial Type Strains, Phase II (KMG-II): from individual species to whole genera.</title>
        <authorList>
            <person name="Goeker M."/>
        </authorList>
    </citation>
    <scope>NUCLEOTIDE SEQUENCE [LARGE SCALE GENOMIC DNA]</scope>
    <source>
        <strain evidence="9 10">ATCC BAA-252</strain>
    </source>
</reference>
<dbReference type="InterPro" id="IPR017871">
    <property type="entry name" value="ABC_transporter-like_CS"/>
</dbReference>
<keyword evidence="5" id="KW-1278">Translocase</keyword>
<feature type="region of interest" description="Disordered" evidence="7">
    <location>
        <begin position="255"/>
        <end position="278"/>
    </location>
</feature>
<keyword evidence="4 9" id="KW-0067">ATP-binding</keyword>
<proteinExistence type="inferred from homology"/>
<evidence type="ECO:0000259" key="8">
    <source>
        <dbReference type="PROSITE" id="PS50893"/>
    </source>
</evidence>